<evidence type="ECO:0000256" key="6">
    <source>
        <dbReference type="ARBA" id="ARBA00022884"/>
    </source>
</evidence>
<dbReference type="PANTHER" id="PTHR12412:SF2">
    <property type="entry name" value="NUCLEAR CAP-BINDING PROTEIN SUBUNIT 1"/>
    <property type="match status" value="1"/>
</dbReference>
<feature type="region of interest" description="Disordered" evidence="12">
    <location>
        <begin position="1"/>
        <end position="21"/>
    </location>
</feature>
<evidence type="ECO:0000256" key="9">
    <source>
        <dbReference type="ARBA" id="ARBA00023242"/>
    </source>
</evidence>
<evidence type="ECO:0000256" key="1">
    <source>
        <dbReference type="ARBA" id="ARBA00004123"/>
    </source>
</evidence>
<dbReference type="InterPro" id="IPR015172">
    <property type="entry name" value="MIF4G-like_typ-1"/>
</dbReference>
<evidence type="ECO:0000256" key="2">
    <source>
        <dbReference type="ARBA" id="ARBA00007413"/>
    </source>
</evidence>
<dbReference type="GO" id="GO:0005846">
    <property type="term" value="C:nuclear cap binding complex"/>
    <property type="evidence" value="ECO:0007669"/>
    <property type="project" value="InterPro"/>
</dbReference>
<evidence type="ECO:0000256" key="3">
    <source>
        <dbReference type="ARBA" id="ARBA00022448"/>
    </source>
</evidence>
<dbReference type="STRING" id="1789683.A0A1X7R0F8"/>
<sequence length="863" mass="99353">MVDRKRKRAYEDDDESFQDYRPRVPKRQRIPPVVQLCKEMMPDICTIGESPKAFADDIKFLSEAVVNEYGHEEYFNNAFLNTLRSVTLEQPHKQPAIALLILAINSGNQVAGKSILNFFFDELQKCCDASAEDTGPSESNDTGPWNKVKLYLRMLSLLSPMIINDDIIGIYQRLLDLAVQLNNIDENKRNALSEAIFTNTILNIPYLFYFKRGDDETLKNHVEELITTVEGAYKMRISNIKLLSEYDSNSPYEITELIQVALPNVKKVLANNMDQLSQLFCDWKDLLPEQPDNYGFNDALRLPDIEKLSNYSSLLNGVGSVDNMWKGPRYCFHVYLPHSSGEFDTVLPVSSYAGQLFNDVVIDVVQSLEFNRKEVCKQLNILPLFFKEGIFANMGDSIAQIAAIYEENPLASTFKLEDLEIEAILSLIFKLPDVSQPFAYFYTLLVDICQNNPKAIAPVFGRAFRFFYNNIESLDFELRQRFLDWFSVQMSNFNFSWKWNEWEEDSEKFRDSFYNPKIIFMKNLVRKELRLTSNVSEVDDSLPNEFKKFMETSYLPAEEVQEFYQSLFTNYQVKLEDAKKNDLLFTQSDIPFESIVRDLADYVHKQNDVREISELEAIIEKLREYSSEITNFDRFIVVLLTQVVVHCGSRSLSHANKYITDLKDELTAIFNKLEIENEAKEQAIIDAVLAYWNINSQTGYLIVDALKFSELVSAKSVLNHCLSEKNGRVYALADITAIDTIFRTLSQQLITNAGDNEAFEFVFEKLCLGLKSSIETIGVSQADNIVLPDLSQQSEIDPINELPKLEIIWKYFATLGFVKSILRKYSSQYLPLVEKFTTGMTNVISHEPTQKQLLEWINEVPQI</sequence>
<dbReference type="InterPro" id="IPR027159">
    <property type="entry name" value="CBP80"/>
</dbReference>
<keyword evidence="4" id="KW-0507">mRNA processing</keyword>
<evidence type="ECO:0000313" key="15">
    <source>
        <dbReference type="Proteomes" id="UP000196158"/>
    </source>
</evidence>
<keyword evidence="5" id="KW-0509">mRNA transport</keyword>
<dbReference type="PANTHER" id="PTHR12412">
    <property type="entry name" value="CAP BINDING PROTEIN"/>
    <property type="match status" value="1"/>
</dbReference>
<dbReference type="EMBL" id="FXLY01000003">
    <property type="protein sequence ID" value="SMN19177.1"/>
    <property type="molecule type" value="Genomic_DNA"/>
</dbReference>
<feature type="domain" description="MIF4G" evidence="13">
    <location>
        <begin position="37"/>
        <end position="250"/>
    </location>
</feature>
<dbReference type="GO" id="GO:0008380">
    <property type="term" value="P:RNA splicing"/>
    <property type="evidence" value="ECO:0007669"/>
    <property type="project" value="UniProtKB-KW"/>
</dbReference>
<evidence type="ECO:0000313" key="14">
    <source>
        <dbReference type="EMBL" id="SMN19177.1"/>
    </source>
</evidence>
<dbReference type="Pfam" id="PF09090">
    <property type="entry name" value="MIF4G_like_2"/>
    <property type="match status" value="1"/>
</dbReference>
<dbReference type="InterPro" id="IPR003890">
    <property type="entry name" value="MIF4G-like_typ-3"/>
</dbReference>
<keyword evidence="9" id="KW-0539">Nucleus</keyword>
<evidence type="ECO:0000256" key="11">
    <source>
        <dbReference type="ARBA" id="ARBA00074671"/>
    </source>
</evidence>
<dbReference type="GO" id="GO:0005634">
    <property type="term" value="C:nucleus"/>
    <property type="evidence" value="ECO:0007669"/>
    <property type="project" value="UniProtKB-SubCell"/>
</dbReference>
<dbReference type="OrthoDB" id="10252707at2759"/>
<evidence type="ECO:0000259" key="13">
    <source>
        <dbReference type="SMART" id="SM00543"/>
    </source>
</evidence>
<dbReference type="GO" id="GO:0006370">
    <property type="term" value="P:7-methylguanosine mRNA capping"/>
    <property type="evidence" value="ECO:0007669"/>
    <property type="project" value="UniProtKB-KW"/>
</dbReference>
<dbReference type="Gene3D" id="1.25.40.180">
    <property type="match status" value="3"/>
</dbReference>
<dbReference type="GO" id="GO:0006406">
    <property type="term" value="P:mRNA export from nucleus"/>
    <property type="evidence" value="ECO:0007669"/>
    <property type="project" value="InterPro"/>
</dbReference>
<accession>A0A1X7R0F8</accession>
<evidence type="ECO:0000256" key="7">
    <source>
        <dbReference type="ARBA" id="ARBA00023042"/>
    </source>
</evidence>
<comment type="subcellular location">
    <subcellularLocation>
        <location evidence="1">Nucleus</location>
    </subcellularLocation>
</comment>
<comment type="similarity">
    <text evidence="2">Belongs to the NCBP1 family.</text>
</comment>
<protein>
    <recommendedName>
        <fullName evidence="11">Nuclear cap-binding protein complex subunit 1</fullName>
    </recommendedName>
    <alternativeName>
        <fullName evidence="10">80 kDa nuclear cap-binding protein</fullName>
    </alternativeName>
</protein>
<dbReference type="Pfam" id="PF09088">
    <property type="entry name" value="MIF4G_like"/>
    <property type="match status" value="1"/>
</dbReference>
<proteinExistence type="inferred from homology"/>
<dbReference type="SMART" id="SM00543">
    <property type="entry name" value="MIF4G"/>
    <property type="match status" value="1"/>
</dbReference>
<dbReference type="SUPFAM" id="SSF48371">
    <property type="entry name" value="ARM repeat"/>
    <property type="match status" value="3"/>
</dbReference>
<dbReference type="Proteomes" id="UP000196158">
    <property type="component" value="Unassembled WGS sequence"/>
</dbReference>
<keyword evidence="7" id="KW-0506">mRNA capping</keyword>
<name>A0A1X7R0F8_9SACH</name>
<evidence type="ECO:0000256" key="5">
    <source>
        <dbReference type="ARBA" id="ARBA00022816"/>
    </source>
</evidence>
<dbReference type="InterPro" id="IPR016024">
    <property type="entry name" value="ARM-type_fold"/>
</dbReference>
<dbReference type="GO" id="GO:0003729">
    <property type="term" value="F:mRNA binding"/>
    <property type="evidence" value="ECO:0007669"/>
    <property type="project" value="TreeGrafter"/>
</dbReference>
<evidence type="ECO:0000256" key="12">
    <source>
        <dbReference type="SAM" id="MobiDB-lite"/>
    </source>
</evidence>
<dbReference type="Pfam" id="PF02854">
    <property type="entry name" value="MIF4G"/>
    <property type="match status" value="1"/>
</dbReference>
<dbReference type="FunFam" id="1.25.40.180:FF:000056">
    <property type="entry name" value="Sto1p"/>
    <property type="match status" value="1"/>
</dbReference>
<evidence type="ECO:0000256" key="8">
    <source>
        <dbReference type="ARBA" id="ARBA00023187"/>
    </source>
</evidence>
<organism evidence="14 15">
    <name type="scientific">Maudiozyma saulgeensis</name>
    <dbReference type="NCBI Taxonomy" id="1789683"/>
    <lineage>
        <taxon>Eukaryota</taxon>
        <taxon>Fungi</taxon>
        <taxon>Dikarya</taxon>
        <taxon>Ascomycota</taxon>
        <taxon>Saccharomycotina</taxon>
        <taxon>Saccharomycetes</taxon>
        <taxon>Saccharomycetales</taxon>
        <taxon>Saccharomycetaceae</taxon>
        <taxon>Maudiozyma</taxon>
    </lineage>
</organism>
<evidence type="ECO:0000256" key="10">
    <source>
        <dbReference type="ARBA" id="ARBA00030965"/>
    </source>
</evidence>
<keyword evidence="6" id="KW-0694">RNA-binding</keyword>
<dbReference type="GO" id="GO:0000339">
    <property type="term" value="F:RNA cap binding"/>
    <property type="evidence" value="ECO:0007669"/>
    <property type="project" value="InterPro"/>
</dbReference>
<reference evidence="14 15" key="1">
    <citation type="submission" date="2017-04" db="EMBL/GenBank/DDBJ databases">
        <authorList>
            <person name="Afonso C.L."/>
            <person name="Miller P.J."/>
            <person name="Scott M.A."/>
            <person name="Spackman E."/>
            <person name="Goraichik I."/>
            <person name="Dimitrov K.M."/>
            <person name="Suarez D.L."/>
            <person name="Swayne D.E."/>
        </authorList>
    </citation>
    <scope>NUCLEOTIDE SEQUENCE [LARGE SCALE GENOMIC DNA]</scope>
</reference>
<gene>
    <name evidence="14" type="ORF">KASA_0P03454G</name>
</gene>
<keyword evidence="8" id="KW-0508">mRNA splicing</keyword>
<keyword evidence="3" id="KW-0813">Transport</keyword>
<dbReference type="InterPro" id="IPR015174">
    <property type="entry name" value="MIF4G-like_typ-2"/>
</dbReference>
<dbReference type="AlphaFoldDB" id="A0A1X7R0F8"/>
<dbReference type="GO" id="GO:0000184">
    <property type="term" value="P:nuclear-transcribed mRNA catabolic process, nonsense-mediated decay"/>
    <property type="evidence" value="ECO:0007669"/>
    <property type="project" value="TreeGrafter"/>
</dbReference>
<keyword evidence="15" id="KW-1185">Reference proteome</keyword>
<evidence type="ECO:0000256" key="4">
    <source>
        <dbReference type="ARBA" id="ARBA00022664"/>
    </source>
</evidence>